<gene>
    <name evidence="3" type="ORF">LMG26788_00582</name>
</gene>
<dbReference type="Gene3D" id="3.40.50.12370">
    <property type="match status" value="1"/>
</dbReference>
<accession>A0A6S7C1J9</accession>
<dbReference type="EMBL" id="CADIKZ010000001">
    <property type="protein sequence ID" value="CAB3827268.1"/>
    <property type="molecule type" value="Genomic_DNA"/>
</dbReference>
<dbReference type="Pfam" id="PF00582">
    <property type="entry name" value="Usp"/>
    <property type="match status" value="2"/>
</dbReference>
<dbReference type="PANTHER" id="PTHR46268">
    <property type="entry name" value="STRESS RESPONSE PROTEIN NHAX"/>
    <property type="match status" value="1"/>
</dbReference>
<evidence type="ECO:0000259" key="2">
    <source>
        <dbReference type="Pfam" id="PF00582"/>
    </source>
</evidence>
<feature type="domain" description="UspA" evidence="2">
    <location>
        <begin position="154"/>
        <end position="276"/>
    </location>
</feature>
<feature type="domain" description="UspA" evidence="2">
    <location>
        <begin position="1"/>
        <end position="144"/>
    </location>
</feature>
<keyword evidence="4" id="KW-1185">Reference proteome</keyword>
<dbReference type="AlphaFoldDB" id="A0A6S7C1J9"/>
<dbReference type="CDD" id="cd00293">
    <property type="entry name" value="USP-like"/>
    <property type="match status" value="1"/>
</dbReference>
<evidence type="ECO:0000313" key="4">
    <source>
        <dbReference type="Proteomes" id="UP000494203"/>
    </source>
</evidence>
<protein>
    <recommendedName>
        <fullName evidence="2">UspA domain-containing protein</fullName>
    </recommendedName>
</protein>
<reference evidence="3 4" key="1">
    <citation type="submission" date="2020-04" db="EMBL/GenBank/DDBJ databases">
        <authorList>
            <person name="De Canck E."/>
        </authorList>
    </citation>
    <scope>NUCLEOTIDE SEQUENCE [LARGE SCALE GENOMIC DNA]</scope>
    <source>
        <strain evidence="3 4">LMG 26788</strain>
    </source>
</reference>
<dbReference type="SUPFAM" id="SSF52402">
    <property type="entry name" value="Adenine nucleotide alpha hydrolases-like"/>
    <property type="match status" value="2"/>
</dbReference>
<sequence length="279" mass="29644">MYRRISVHLDHGFDCARRTQVALALARRHQAELVGLYATSAPPQYYYGESVLLSRTLSVIRDLQTQNRDAVHKAFLEAAAALDVPAAVRSVDNGSPSACVALLGRTSDLIVVSQENPDDIEAAHEIEFVEQTLLTAGRPVLVVPSSGDFPVIGERVLYCWDGSREAARALADAAPLLRAASHLVVLTMDEGAASRKGAAVPFADLASYCVAQGMPAPEHVCRDIKGVGVGSTILNAAADHSADLIVMGAYGHSKLREWAMGGATASILASMTVPIMFSH</sequence>
<dbReference type="Proteomes" id="UP000494203">
    <property type="component" value="Unassembled WGS sequence"/>
</dbReference>
<dbReference type="RefSeq" id="WP_175139992.1">
    <property type="nucleotide sequence ID" value="NZ_CADIKZ010000001.1"/>
</dbReference>
<dbReference type="InterPro" id="IPR006016">
    <property type="entry name" value="UspA"/>
</dbReference>
<dbReference type="PRINTS" id="PR01438">
    <property type="entry name" value="UNVRSLSTRESS"/>
</dbReference>
<dbReference type="PANTHER" id="PTHR46268:SF15">
    <property type="entry name" value="UNIVERSAL STRESS PROTEIN HP_0031"/>
    <property type="match status" value="1"/>
</dbReference>
<evidence type="ECO:0000256" key="1">
    <source>
        <dbReference type="ARBA" id="ARBA00008791"/>
    </source>
</evidence>
<name>A0A6S7C1J9_9BURK</name>
<organism evidence="3 4">
    <name type="scientific">Achromobacter pulmonis</name>
    <dbReference type="NCBI Taxonomy" id="1389932"/>
    <lineage>
        <taxon>Bacteria</taxon>
        <taxon>Pseudomonadati</taxon>
        <taxon>Pseudomonadota</taxon>
        <taxon>Betaproteobacteria</taxon>
        <taxon>Burkholderiales</taxon>
        <taxon>Alcaligenaceae</taxon>
        <taxon>Achromobacter</taxon>
    </lineage>
</organism>
<dbReference type="InterPro" id="IPR006015">
    <property type="entry name" value="Universal_stress_UspA"/>
</dbReference>
<comment type="similarity">
    <text evidence="1">Belongs to the universal stress protein A family.</text>
</comment>
<proteinExistence type="inferred from homology"/>
<evidence type="ECO:0000313" key="3">
    <source>
        <dbReference type="EMBL" id="CAB3827268.1"/>
    </source>
</evidence>